<evidence type="ECO:0000256" key="7">
    <source>
        <dbReference type="ARBA" id="ARBA00023224"/>
    </source>
</evidence>
<gene>
    <name evidence="10" type="ORF">EDS130_LOCUS5046</name>
    <name evidence="11" type="ORF">XAT740_LOCUS13218</name>
</gene>
<keyword evidence="4" id="KW-0297">G-protein coupled receptor</keyword>
<evidence type="ECO:0000313" key="10">
    <source>
        <dbReference type="EMBL" id="CAF0804897.1"/>
    </source>
</evidence>
<keyword evidence="7" id="KW-0807">Transducer</keyword>
<protein>
    <recommendedName>
        <fullName evidence="9">G-protein coupled receptors family 1 profile domain-containing protein</fullName>
    </recommendedName>
</protein>
<reference evidence="11" key="1">
    <citation type="submission" date="2021-02" db="EMBL/GenBank/DDBJ databases">
        <authorList>
            <person name="Nowell W R."/>
        </authorList>
    </citation>
    <scope>NUCLEOTIDE SEQUENCE</scope>
</reference>
<dbReference type="Proteomes" id="UP000663852">
    <property type="component" value="Unassembled WGS sequence"/>
</dbReference>
<evidence type="ECO:0000256" key="6">
    <source>
        <dbReference type="ARBA" id="ARBA00023170"/>
    </source>
</evidence>
<feature type="transmembrane region" description="Helical" evidence="8">
    <location>
        <begin position="259"/>
        <end position="278"/>
    </location>
</feature>
<evidence type="ECO:0000256" key="1">
    <source>
        <dbReference type="ARBA" id="ARBA00004141"/>
    </source>
</evidence>
<dbReference type="Pfam" id="PF00001">
    <property type="entry name" value="7tm_1"/>
    <property type="match status" value="1"/>
</dbReference>
<keyword evidence="3 8" id="KW-1133">Transmembrane helix</keyword>
<feature type="transmembrane region" description="Helical" evidence="8">
    <location>
        <begin position="172"/>
        <end position="198"/>
    </location>
</feature>
<evidence type="ECO:0000259" key="9">
    <source>
        <dbReference type="PROSITE" id="PS50262"/>
    </source>
</evidence>
<sequence>MSDAVYSILSRYTQPPLIIFGTLGAIFNQILFSSRKSLRSNSCSFYFRALSINDLLVIYAYVLLQWIADQYKFDLLKTCIPICKIKTYINCILYTLSPYFVVLACFDRLCTSSRNANLRRIATPRIASYLTLAMIVIVVAAYSHIPIYTTLFLGPTGFTCLSTNLTYSKINAIFVLIFLAILPPVLMTTCCSTTLILLRIQRRRVMPINQARIRQRDTQIFKMLLLYVAFHLICTIPFSVVLLIAVYQLPAPSATIVSLYQSFVLLFNASFSISFYVYTLSTPFYRHEFLSLTMNIFKRCRRIIKPN</sequence>
<evidence type="ECO:0000256" key="2">
    <source>
        <dbReference type="ARBA" id="ARBA00022692"/>
    </source>
</evidence>
<dbReference type="PANTHER" id="PTHR24243:SF230">
    <property type="entry name" value="G-PROTEIN COUPLED RECEPTORS FAMILY 1 PROFILE DOMAIN-CONTAINING PROTEIN"/>
    <property type="match status" value="1"/>
</dbReference>
<evidence type="ECO:0000256" key="3">
    <source>
        <dbReference type="ARBA" id="ARBA00022989"/>
    </source>
</evidence>
<dbReference type="SUPFAM" id="SSF81321">
    <property type="entry name" value="Family A G protein-coupled receptor-like"/>
    <property type="match status" value="1"/>
</dbReference>
<feature type="transmembrane region" description="Helical" evidence="8">
    <location>
        <begin position="45"/>
        <end position="67"/>
    </location>
</feature>
<dbReference type="InterPro" id="IPR017452">
    <property type="entry name" value="GPCR_Rhodpsn_7TM"/>
</dbReference>
<dbReference type="EMBL" id="CAJNOJ010000013">
    <property type="protein sequence ID" value="CAF0804897.1"/>
    <property type="molecule type" value="Genomic_DNA"/>
</dbReference>
<feature type="transmembrane region" description="Helical" evidence="8">
    <location>
        <begin position="87"/>
        <end position="106"/>
    </location>
</feature>
<organism evidence="11 12">
    <name type="scientific">Adineta ricciae</name>
    <name type="common">Rotifer</name>
    <dbReference type="NCBI Taxonomy" id="249248"/>
    <lineage>
        <taxon>Eukaryota</taxon>
        <taxon>Metazoa</taxon>
        <taxon>Spiralia</taxon>
        <taxon>Gnathifera</taxon>
        <taxon>Rotifera</taxon>
        <taxon>Eurotatoria</taxon>
        <taxon>Bdelloidea</taxon>
        <taxon>Adinetida</taxon>
        <taxon>Adinetidae</taxon>
        <taxon>Adineta</taxon>
    </lineage>
</organism>
<evidence type="ECO:0000256" key="8">
    <source>
        <dbReference type="SAM" id="Phobius"/>
    </source>
</evidence>
<keyword evidence="5 8" id="KW-0472">Membrane</keyword>
<proteinExistence type="predicted"/>
<evidence type="ECO:0000313" key="11">
    <source>
        <dbReference type="EMBL" id="CAF1001239.1"/>
    </source>
</evidence>
<dbReference type="GO" id="GO:0005886">
    <property type="term" value="C:plasma membrane"/>
    <property type="evidence" value="ECO:0007669"/>
    <property type="project" value="TreeGrafter"/>
</dbReference>
<dbReference type="PANTHER" id="PTHR24243">
    <property type="entry name" value="G-PROTEIN COUPLED RECEPTOR"/>
    <property type="match status" value="1"/>
</dbReference>
<dbReference type="GO" id="GO:0004930">
    <property type="term" value="F:G protein-coupled receptor activity"/>
    <property type="evidence" value="ECO:0007669"/>
    <property type="project" value="UniProtKB-KW"/>
</dbReference>
<dbReference type="InterPro" id="IPR000276">
    <property type="entry name" value="GPCR_Rhodpsn"/>
</dbReference>
<dbReference type="OrthoDB" id="10038680at2759"/>
<dbReference type="AlphaFoldDB" id="A0A814GVF2"/>
<comment type="caution">
    <text evidence="11">The sequence shown here is derived from an EMBL/GenBank/DDBJ whole genome shotgun (WGS) entry which is preliminary data.</text>
</comment>
<keyword evidence="2 8" id="KW-0812">Transmembrane</keyword>
<feature type="transmembrane region" description="Helical" evidence="8">
    <location>
        <begin position="12"/>
        <end position="33"/>
    </location>
</feature>
<keyword evidence="6" id="KW-0675">Receptor</keyword>
<evidence type="ECO:0000313" key="12">
    <source>
        <dbReference type="Proteomes" id="UP000663828"/>
    </source>
</evidence>
<dbReference type="Gene3D" id="1.20.1070.10">
    <property type="entry name" value="Rhodopsin 7-helix transmembrane proteins"/>
    <property type="match status" value="1"/>
</dbReference>
<name>A0A814GVF2_ADIRI</name>
<evidence type="ECO:0000256" key="4">
    <source>
        <dbReference type="ARBA" id="ARBA00023040"/>
    </source>
</evidence>
<dbReference type="PROSITE" id="PS50262">
    <property type="entry name" value="G_PROTEIN_RECEP_F1_2"/>
    <property type="match status" value="1"/>
</dbReference>
<keyword evidence="12" id="KW-1185">Reference proteome</keyword>
<dbReference type="Proteomes" id="UP000663828">
    <property type="component" value="Unassembled WGS sequence"/>
</dbReference>
<feature type="transmembrane region" description="Helical" evidence="8">
    <location>
        <begin position="126"/>
        <end position="145"/>
    </location>
</feature>
<accession>A0A814GVF2</accession>
<evidence type="ECO:0000256" key="5">
    <source>
        <dbReference type="ARBA" id="ARBA00023136"/>
    </source>
</evidence>
<feature type="domain" description="G-protein coupled receptors family 1 profile" evidence="9">
    <location>
        <begin position="24"/>
        <end position="278"/>
    </location>
</feature>
<comment type="subcellular location">
    <subcellularLocation>
        <location evidence="1">Membrane</location>
        <topology evidence="1">Multi-pass membrane protein</topology>
    </subcellularLocation>
</comment>
<feature type="transmembrane region" description="Helical" evidence="8">
    <location>
        <begin position="224"/>
        <end position="247"/>
    </location>
</feature>
<dbReference type="EMBL" id="CAJNOR010000762">
    <property type="protein sequence ID" value="CAF1001239.1"/>
    <property type="molecule type" value="Genomic_DNA"/>
</dbReference>